<dbReference type="GO" id="GO:0015420">
    <property type="term" value="F:ABC-type vitamin B12 transporter activity"/>
    <property type="evidence" value="ECO:0007669"/>
    <property type="project" value="UniProtKB-UniRule"/>
</dbReference>
<proteinExistence type="inferred from homology"/>
<gene>
    <name evidence="9" type="primary">cobD</name>
    <name evidence="10" type="ORF">GGR36_001519</name>
</gene>
<evidence type="ECO:0000256" key="8">
    <source>
        <dbReference type="ARBA" id="ARBA00023136"/>
    </source>
</evidence>
<feature type="transmembrane region" description="Helical" evidence="9">
    <location>
        <begin position="289"/>
        <end position="307"/>
    </location>
</feature>
<organism evidence="10 11">
    <name type="scientific">Niveibacterium umoris</name>
    <dbReference type="NCBI Taxonomy" id="1193620"/>
    <lineage>
        <taxon>Bacteria</taxon>
        <taxon>Pseudomonadati</taxon>
        <taxon>Pseudomonadota</taxon>
        <taxon>Betaproteobacteria</taxon>
        <taxon>Rhodocyclales</taxon>
        <taxon>Rhodocyclaceae</taxon>
        <taxon>Niveibacterium</taxon>
    </lineage>
</organism>
<evidence type="ECO:0000256" key="1">
    <source>
        <dbReference type="ARBA" id="ARBA00004651"/>
    </source>
</evidence>
<evidence type="ECO:0000256" key="3">
    <source>
        <dbReference type="ARBA" id="ARBA00006263"/>
    </source>
</evidence>
<dbReference type="InterPro" id="IPR004485">
    <property type="entry name" value="Cobalamin_biosynth_CobD/CbiB"/>
</dbReference>
<evidence type="ECO:0000313" key="10">
    <source>
        <dbReference type="EMBL" id="MBB4012211.1"/>
    </source>
</evidence>
<dbReference type="GO" id="GO:0009236">
    <property type="term" value="P:cobalamin biosynthetic process"/>
    <property type="evidence" value="ECO:0007669"/>
    <property type="project" value="UniProtKB-UniRule"/>
</dbReference>
<dbReference type="Pfam" id="PF03186">
    <property type="entry name" value="CobD_Cbib"/>
    <property type="match status" value="1"/>
</dbReference>
<protein>
    <recommendedName>
        <fullName evidence="9">Cobalamin biosynthesis protein CobD</fullName>
    </recommendedName>
</protein>
<comment type="caution">
    <text evidence="9">Lacks conserved residue(s) required for the propagation of feature annotation.</text>
</comment>
<feature type="transmembrane region" description="Helical" evidence="9">
    <location>
        <begin position="149"/>
        <end position="168"/>
    </location>
</feature>
<reference evidence="10 11" key="1">
    <citation type="submission" date="2020-08" db="EMBL/GenBank/DDBJ databases">
        <title>Genomic Encyclopedia of Type Strains, Phase IV (KMG-IV): sequencing the most valuable type-strain genomes for metagenomic binning, comparative biology and taxonomic classification.</title>
        <authorList>
            <person name="Goeker M."/>
        </authorList>
    </citation>
    <scope>NUCLEOTIDE SEQUENCE [LARGE SCALE GENOMIC DNA]</scope>
    <source>
        <strain evidence="10 11">DSM 106739</strain>
    </source>
</reference>
<dbReference type="UniPathway" id="UPA00148"/>
<dbReference type="HAMAP" id="MF_00024">
    <property type="entry name" value="CobD_CbiB"/>
    <property type="match status" value="1"/>
</dbReference>
<keyword evidence="4 9" id="KW-1003">Cell membrane</keyword>
<comment type="function">
    <text evidence="9">Converts cobyric acid to cobinamide by the addition of aminopropanol on the F carboxylic group.</text>
</comment>
<dbReference type="NCBIfam" id="NF005792">
    <property type="entry name" value="PRK07630.1"/>
    <property type="match status" value="1"/>
</dbReference>
<comment type="caution">
    <text evidence="10">The sequence shown here is derived from an EMBL/GenBank/DDBJ whole genome shotgun (WGS) entry which is preliminary data.</text>
</comment>
<name>A0A840BFA2_9RHOO</name>
<keyword evidence="7 9" id="KW-1133">Transmembrane helix</keyword>
<keyword evidence="10" id="KW-0436">Ligase</keyword>
<dbReference type="GO" id="GO:0016874">
    <property type="term" value="F:ligase activity"/>
    <property type="evidence" value="ECO:0007669"/>
    <property type="project" value="UniProtKB-KW"/>
</dbReference>
<dbReference type="EMBL" id="JACIET010000001">
    <property type="protein sequence ID" value="MBB4012211.1"/>
    <property type="molecule type" value="Genomic_DNA"/>
</dbReference>
<dbReference type="GO" id="GO:0005886">
    <property type="term" value="C:plasma membrane"/>
    <property type="evidence" value="ECO:0007669"/>
    <property type="project" value="UniProtKB-SubCell"/>
</dbReference>
<dbReference type="AlphaFoldDB" id="A0A840BFA2"/>
<dbReference type="GO" id="GO:0048472">
    <property type="term" value="F:threonine-phosphate decarboxylase activity"/>
    <property type="evidence" value="ECO:0007669"/>
    <property type="project" value="InterPro"/>
</dbReference>
<evidence type="ECO:0000313" key="11">
    <source>
        <dbReference type="Proteomes" id="UP000561045"/>
    </source>
</evidence>
<keyword evidence="6 9" id="KW-0812">Transmembrane</keyword>
<evidence type="ECO:0000256" key="7">
    <source>
        <dbReference type="ARBA" id="ARBA00022989"/>
    </source>
</evidence>
<dbReference type="PANTHER" id="PTHR34308:SF1">
    <property type="entry name" value="COBALAMIN BIOSYNTHESIS PROTEIN CBIB"/>
    <property type="match status" value="1"/>
</dbReference>
<sequence length="308" mass="34183">MTLLSLLVAILLEQLRPLPWRRMVEEPVEALARLLEDRLNDGQARHGTIAWCIAVLAPAVASVLIYAALFLVQPIAAVVFNVVILYLGMGYRQHSHFFGRIHASLRAQENDRARSLLADWRGGRHDRTPPSEVARLSIEKGLVVGHRQVFALFPMFLLFPGPSGVVLYRMSERFAYLWAEGREPGFTEFGRFARKAFEVIDWLPARITAVAFSIMGDFEDAIYCWRTQAALWHDPVEGVLLSAGAGAIGVRLGNPIHVSGEVVERPELGTGDDADVDFMYSAVGLIRRTLVLFLVVILLVGVAGWAGR</sequence>
<feature type="transmembrane region" description="Helical" evidence="9">
    <location>
        <begin position="75"/>
        <end position="91"/>
    </location>
</feature>
<evidence type="ECO:0000256" key="5">
    <source>
        <dbReference type="ARBA" id="ARBA00022573"/>
    </source>
</evidence>
<comment type="similarity">
    <text evidence="3 9">Belongs to the CobD/CbiB family.</text>
</comment>
<feature type="transmembrane region" description="Helical" evidence="9">
    <location>
        <begin position="48"/>
        <end position="68"/>
    </location>
</feature>
<keyword evidence="8 9" id="KW-0472">Membrane</keyword>
<dbReference type="RefSeq" id="WP_183633910.1">
    <property type="nucleotide sequence ID" value="NZ_BAABLE010000011.1"/>
</dbReference>
<dbReference type="Proteomes" id="UP000561045">
    <property type="component" value="Unassembled WGS sequence"/>
</dbReference>
<comment type="pathway">
    <text evidence="2 9">Cofactor biosynthesis; adenosylcobalamin biosynthesis.</text>
</comment>
<evidence type="ECO:0000256" key="4">
    <source>
        <dbReference type="ARBA" id="ARBA00022475"/>
    </source>
</evidence>
<evidence type="ECO:0000256" key="2">
    <source>
        <dbReference type="ARBA" id="ARBA00004953"/>
    </source>
</evidence>
<evidence type="ECO:0000256" key="6">
    <source>
        <dbReference type="ARBA" id="ARBA00022692"/>
    </source>
</evidence>
<comment type="subcellular location">
    <subcellularLocation>
        <location evidence="1 9">Cell membrane</location>
        <topology evidence="1 9">Multi-pass membrane protein</topology>
    </subcellularLocation>
</comment>
<accession>A0A840BFA2</accession>
<dbReference type="PANTHER" id="PTHR34308">
    <property type="entry name" value="COBALAMIN BIOSYNTHESIS PROTEIN CBIB"/>
    <property type="match status" value="1"/>
</dbReference>
<keyword evidence="11" id="KW-1185">Reference proteome</keyword>
<keyword evidence="5 9" id="KW-0169">Cobalamin biosynthesis</keyword>
<evidence type="ECO:0000256" key="9">
    <source>
        <dbReference type="HAMAP-Rule" id="MF_00024"/>
    </source>
</evidence>